<gene>
    <name evidence="2" type="ORF">TRICI_003083</name>
</gene>
<dbReference type="PANTHER" id="PTHR11140:SF0">
    <property type="entry name" value="PRE-MRNA-PROCESSING-SPLICING FACTOR 8"/>
    <property type="match status" value="1"/>
</dbReference>
<feature type="domain" description="MPN" evidence="1">
    <location>
        <begin position="239"/>
        <end position="370"/>
    </location>
</feature>
<dbReference type="InterPro" id="IPR012337">
    <property type="entry name" value="RNaseH-like_sf"/>
</dbReference>
<dbReference type="Gene3D" id="3.40.140.10">
    <property type="entry name" value="Cytidine Deaminase, domain 2"/>
    <property type="match status" value="1"/>
</dbReference>
<proteinExistence type="predicted"/>
<dbReference type="InterPro" id="IPR027652">
    <property type="entry name" value="PRP8"/>
</dbReference>
<dbReference type="VEuPathDB" id="FungiDB:TRICI_003083"/>
<dbReference type="Pfam" id="PF12134">
    <property type="entry name" value="PRP8_domainIV"/>
    <property type="match status" value="1"/>
</dbReference>
<dbReference type="GO" id="GO:0017070">
    <property type="term" value="F:U6 snRNA binding"/>
    <property type="evidence" value="ECO:0007669"/>
    <property type="project" value="TreeGrafter"/>
</dbReference>
<evidence type="ECO:0000313" key="3">
    <source>
        <dbReference type="Proteomes" id="UP000761534"/>
    </source>
</evidence>
<protein>
    <recommendedName>
        <fullName evidence="1">MPN domain-containing protein</fullName>
    </recommendedName>
</protein>
<comment type="caution">
    <text evidence="2">The sequence shown here is derived from an EMBL/GenBank/DDBJ whole genome shotgun (WGS) entry which is preliminary data.</text>
</comment>
<dbReference type="AlphaFoldDB" id="A0A642V4V4"/>
<dbReference type="OrthoDB" id="4088623at2759"/>
<dbReference type="FunFam" id="3.40.140.10:FF:000002">
    <property type="entry name" value="Pre-mRNA-processing-splicing factor 8"/>
    <property type="match status" value="1"/>
</dbReference>
<dbReference type="SUPFAM" id="SSF53098">
    <property type="entry name" value="Ribonuclease H-like"/>
    <property type="match status" value="1"/>
</dbReference>
<dbReference type="GO" id="GO:0000244">
    <property type="term" value="P:spliceosomal tri-snRNP complex assembly"/>
    <property type="evidence" value="ECO:0007669"/>
    <property type="project" value="TreeGrafter"/>
</dbReference>
<dbReference type="Gene3D" id="1.20.80.40">
    <property type="match status" value="1"/>
</dbReference>
<dbReference type="EMBL" id="SWFS01000217">
    <property type="protein sequence ID" value="KAA8913825.1"/>
    <property type="molecule type" value="Genomic_DNA"/>
</dbReference>
<dbReference type="InterPro" id="IPR037518">
    <property type="entry name" value="MPN"/>
</dbReference>
<dbReference type="GO" id="GO:0030619">
    <property type="term" value="F:U1 snRNA binding"/>
    <property type="evidence" value="ECO:0007669"/>
    <property type="project" value="TreeGrafter"/>
</dbReference>
<dbReference type="InterPro" id="IPR043173">
    <property type="entry name" value="Prp8_domainIV_fingers"/>
</dbReference>
<evidence type="ECO:0000313" key="2">
    <source>
        <dbReference type="EMBL" id="KAA8913825.1"/>
    </source>
</evidence>
<dbReference type="PANTHER" id="PTHR11140">
    <property type="entry name" value="PRE-MRNA SPLICING FACTOR PRP8"/>
    <property type="match status" value="1"/>
</dbReference>
<dbReference type="Proteomes" id="UP000761534">
    <property type="component" value="Unassembled WGS sequence"/>
</dbReference>
<dbReference type="PROSITE" id="PS50249">
    <property type="entry name" value="MPN"/>
    <property type="match status" value="1"/>
</dbReference>
<dbReference type="Pfam" id="PF08084">
    <property type="entry name" value="PROCT"/>
    <property type="match status" value="1"/>
</dbReference>
<evidence type="ECO:0000259" key="1">
    <source>
        <dbReference type="PROSITE" id="PS50249"/>
    </source>
</evidence>
<dbReference type="GO" id="GO:0030623">
    <property type="term" value="F:U5 snRNA binding"/>
    <property type="evidence" value="ECO:0007669"/>
    <property type="project" value="TreeGrafter"/>
</dbReference>
<dbReference type="Gene3D" id="3.30.420.230">
    <property type="match status" value="1"/>
</dbReference>
<organism evidence="2 3">
    <name type="scientific">Trichomonascus ciferrii</name>
    <dbReference type="NCBI Taxonomy" id="44093"/>
    <lineage>
        <taxon>Eukaryota</taxon>
        <taxon>Fungi</taxon>
        <taxon>Dikarya</taxon>
        <taxon>Ascomycota</taxon>
        <taxon>Saccharomycotina</taxon>
        <taxon>Dipodascomycetes</taxon>
        <taxon>Dipodascales</taxon>
        <taxon>Trichomonascaceae</taxon>
        <taxon>Trichomonascus</taxon>
        <taxon>Trichomonascus ciferrii complex</taxon>
    </lineage>
</organism>
<sequence length="471" mass="53521">MLDPLEVHMLDFPNISIRPSELQLPFQAAMKIEKLADVIYKANEPQMLLYNLYDDWLVDGNTEPGTAFSRLILILRGLHVNPEKTKNILRPSRSVTTKEHHLWPSLTTEQWVSVENELSDLILKDYGTRNNINVASLTQHEIRDLILGQDIKAPSLRRQEMAEIDEQQQEPSQLTALKTKTQNVHGDEMVVVTTSNYEQAAFHSKTEWRSRAISTTNLHLRAQRIYVPLDDVKDSGRNTYILPKNILKKFIQISDLRVQVGGLLYGKSPEGQPTIKEIRAIALVPQIGNANSVQLATHYPDDDKNLEGLEPLGWVHTQQQESFALPPIDVTAQAKMMKENSNWDENAITLQVAFTPGSLTLSAFALNPEGVEWGAHNKDLQSLQPEGYSAGYGEKCQLLLSDRIRGFFVVPETDLWNYGFIGAGWNPHTKFDMKLDTPLSFYHELHRPIHFTSFNQMEDEDLEVESQDVFA</sequence>
<dbReference type="InterPro" id="IPR021983">
    <property type="entry name" value="PRP8_domainIV"/>
</dbReference>
<dbReference type="GO" id="GO:0097157">
    <property type="term" value="F:pre-mRNA intronic binding"/>
    <property type="evidence" value="ECO:0007669"/>
    <property type="project" value="TreeGrafter"/>
</dbReference>
<name>A0A642V4V4_9ASCO</name>
<reference evidence="2" key="1">
    <citation type="journal article" date="2019" name="G3 (Bethesda)">
        <title>Genome Assemblies of Two Rare Opportunistic Yeast Pathogens: Diutina rugosa (syn. Candida rugosa) and Trichomonascus ciferrii (syn. Candida ciferrii).</title>
        <authorList>
            <person name="Mixao V."/>
            <person name="Saus E."/>
            <person name="Hansen A.P."/>
            <person name="Lass-Florl C."/>
            <person name="Gabaldon T."/>
        </authorList>
    </citation>
    <scope>NUCLEOTIDE SEQUENCE</scope>
    <source>
        <strain evidence="2">CBS 4856</strain>
    </source>
</reference>
<dbReference type="SMART" id="SM00232">
    <property type="entry name" value="JAB_MPN"/>
    <property type="match status" value="1"/>
</dbReference>
<accession>A0A642V4V4</accession>
<dbReference type="GO" id="GO:0071013">
    <property type="term" value="C:catalytic step 2 spliceosome"/>
    <property type="evidence" value="ECO:0007669"/>
    <property type="project" value="TreeGrafter"/>
</dbReference>
<dbReference type="GO" id="GO:0030620">
    <property type="term" value="F:U2 snRNA binding"/>
    <property type="evidence" value="ECO:0007669"/>
    <property type="project" value="TreeGrafter"/>
</dbReference>
<keyword evidence="3" id="KW-1185">Reference proteome</keyword>
<dbReference type="GO" id="GO:0008237">
    <property type="term" value="F:metallopeptidase activity"/>
    <property type="evidence" value="ECO:0007669"/>
    <property type="project" value="InterPro"/>
</dbReference>
<dbReference type="InterPro" id="IPR000555">
    <property type="entry name" value="JAMM/MPN+_dom"/>
</dbReference>
<dbReference type="GO" id="GO:0005682">
    <property type="term" value="C:U5 snRNP"/>
    <property type="evidence" value="ECO:0007669"/>
    <property type="project" value="TreeGrafter"/>
</dbReference>
<dbReference type="InterPro" id="IPR043172">
    <property type="entry name" value="Prp8_domainIV_palm"/>
</dbReference>
<dbReference type="InterPro" id="IPR012984">
    <property type="entry name" value="PROCT"/>
</dbReference>
<dbReference type="Pfam" id="PF01398">
    <property type="entry name" value="JAB"/>
    <property type="match status" value="1"/>
</dbReference>
<dbReference type="CDD" id="cd08056">
    <property type="entry name" value="MPN_PRP8"/>
    <property type="match status" value="1"/>
</dbReference>